<feature type="transmembrane region" description="Helical" evidence="5">
    <location>
        <begin position="382"/>
        <end position="400"/>
    </location>
</feature>
<feature type="transmembrane region" description="Helical" evidence="5">
    <location>
        <begin position="269"/>
        <end position="286"/>
    </location>
</feature>
<protein>
    <recommendedName>
        <fullName evidence="8">MFS transporter</fullName>
    </recommendedName>
</protein>
<feature type="transmembrane region" description="Helical" evidence="5">
    <location>
        <begin position="107"/>
        <end position="126"/>
    </location>
</feature>
<feature type="transmembrane region" description="Helical" evidence="5">
    <location>
        <begin position="172"/>
        <end position="192"/>
    </location>
</feature>
<evidence type="ECO:0000313" key="6">
    <source>
        <dbReference type="EMBL" id="OIJ35424.1"/>
    </source>
</evidence>
<evidence type="ECO:0000313" key="7">
    <source>
        <dbReference type="Proteomes" id="UP000179540"/>
    </source>
</evidence>
<evidence type="ECO:0000256" key="4">
    <source>
        <dbReference type="ARBA" id="ARBA00023136"/>
    </source>
</evidence>
<evidence type="ECO:0000256" key="3">
    <source>
        <dbReference type="ARBA" id="ARBA00022989"/>
    </source>
</evidence>
<name>A0A1S2N0B7_9MICC</name>
<dbReference type="InterPro" id="IPR036259">
    <property type="entry name" value="MFS_trans_sf"/>
</dbReference>
<dbReference type="RefSeq" id="WP_075515166.1">
    <property type="nucleotide sequence ID" value="NZ_MODZ01000009.1"/>
</dbReference>
<keyword evidence="3 5" id="KW-1133">Transmembrane helix</keyword>
<feature type="transmembrane region" description="Helical" evidence="5">
    <location>
        <begin position="146"/>
        <end position="166"/>
    </location>
</feature>
<comment type="caution">
    <text evidence="6">The sequence shown here is derived from an EMBL/GenBank/DDBJ whole genome shotgun (WGS) entry which is preliminary data.</text>
</comment>
<dbReference type="PANTHER" id="PTHR23514:SF13">
    <property type="entry name" value="INNER MEMBRANE PROTEIN YBJJ"/>
    <property type="match status" value="1"/>
</dbReference>
<feature type="transmembrane region" description="Helical" evidence="5">
    <location>
        <begin position="82"/>
        <end position="101"/>
    </location>
</feature>
<comment type="subcellular location">
    <subcellularLocation>
        <location evidence="1">Membrane</location>
        <topology evidence="1">Multi-pass membrane protein</topology>
    </subcellularLocation>
</comment>
<evidence type="ECO:0000256" key="1">
    <source>
        <dbReference type="ARBA" id="ARBA00004141"/>
    </source>
</evidence>
<evidence type="ECO:0000256" key="2">
    <source>
        <dbReference type="ARBA" id="ARBA00022692"/>
    </source>
</evidence>
<dbReference type="InterPro" id="IPR051788">
    <property type="entry name" value="MFS_Transporter"/>
</dbReference>
<feature type="transmembrane region" description="Helical" evidence="5">
    <location>
        <begin position="298"/>
        <end position="320"/>
    </location>
</feature>
<sequence>MTTRTTGRRPVTDRAWLYAVLGIYLASGLSISAWLVRVPAIAQQLNLSAGPLGLLLLAQTLGAFLSVSASGMVVMRLGAQRTLWITFALMMLGGLGLAYAVSVLGSVTLAGIGLGLFGLGQATYSVAANVQGAAVERALRKQRMPLMHGCFSVGTVIGSIVGTAMTALGVSVAAHMTAVYAVVIVLVVVCMAHTRTESEDVRPATTGIMAIVDPEAVPGKFSVRHAWMEKRTVLLGVFVLGMALAEGSANDWVALALTHGYGASDSVGAVGYGLFVTAMTSGRLLGTGLLNAYGRVRVMRIACVLAVVGLGSFVLSPWLWLGMGAIFVWGLGAALGFPVGMSAAADNPMKASARVSVVSTVGYGAFLGGPPILGLLGEALGVRQGLSVVLVLVVVSFLLVPQLATPEEERVHRLS</sequence>
<proteinExistence type="predicted"/>
<feature type="transmembrane region" description="Helical" evidence="5">
    <location>
        <begin position="56"/>
        <end position="75"/>
    </location>
</feature>
<dbReference type="SUPFAM" id="SSF103473">
    <property type="entry name" value="MFS general substrate transporter"/>
    <property type="match status" value="1"/>
</dbReference>
<dbReference type="AlphaFoldDB" id="A0A1S2N0B7"/>
<keyword evidence="2 5" id="KW-0812">Transmembrane</keyword>
<dbReference type="Pfam" id="PF07690">
    <property type="entry name" value="MFS_1"/>
    <property type="match status" value="1"/>
</dbReference>
<dbReference type="OrthoDB" id="9809599at2"/>
<feature type="transmembrane region" description="Helical" evidence="5">
    <location>
        <begin position="357"/>
        <end position="376"/>
    </location>
</feature>
<accession>A0A1S2N0B7</accession>
<evidence type="ECO:0008006" key="8">
    <source>
        <dbReference type="Google" id="ProtNLM"/>
    </source>
</evidence>
<dbReference type="Gene3D" id="1.20.1250.20">
    <property type="entry name" value="MFS general substrate transporter like domains"/>
    <property type="match status" value="2"/>
</dbReference>
<dbReference type="InterPro" id="IPR011701">
    <property type="entry name" value="MFS"/>
</dbReference>
<dbReference type="Proteomes" id="UP000179540">
    <property type="component" value="Unassembled WGS sequence"/>
</dbReference>
<reference evidence="6 7" key="1">
    <citation type="submission" date="2016-10" db="EMBL/GenBank/DDBJ databases">
        <title>Draft genome sequence of strain LCT isolated from the Shenzhou X spacecraft of China.</title>
        <authorList>
            <person name="Huang B."/>
        </authorList>
    </citation>
    <scope>NUCLEOTIDE SEQUENCE [LARGE SCALE GENOMIC DNA]</scope>
    <source>
        <strain evidence="6 7">LCT-H5</strain>
    </source>
</reference>
<gene>
    <name evidence="6" type="ORF">BK826_07985</name>
</gene>
<feature type="transmembrane region" description="Helical" evidence="5">
    <location>
        <begin position="15"/>
        <end position="36"/>
    </location>
</feature>
<feature type="transmembrane region" description="Helical" evidence="5">
    <location>
        <begin position="232"/>
        <end position="249"/>
    </location>
</feature>
<dbReference type="GO" id="GO:0016020">
    <property type="term" value="C:membrane"/>
    <property type="evidence" value="ECO:0007669"/>
    <property type="project" value="UniProtKB-SubCell"/>
</dbReference>
<keyword evidence="4 5" id="KW-0472">Membrane</keyword>
<dbReference type="PANTHER" id="PTHR23514">
    <property type="entry name" value="BYPASS OF STOP CODON PROTEIN 6"/>
    <property type="match status" value="1"/>
</dbReference>
<organism evidence="6 7">
    <name type="scientific">Rothia kristinae</name>
    <dbReference type="NCBI Taxonomy" id="37923"/>
    <lineage>
        <taxon>Bacteria</taxon>
        <taxon>Bacillati</taxon>
        <taxon>Actinomycetota</taxon>
        <taxon>Actinomycetes</taxon>
        <taxon>Micrococcales</taxon>
        <taxon>Micrococcaceae</taxon>
        <taxon>Rothia</taxon>
    </lineage>
</organism>
<evidence type="ECO:0000256" key="5">
    <source>
        <dbReference type="SAM" id="Phobius"/>
    </source>
</evidence>
<feature type="transmembrane region" description="Helical" evidence="5">
    <location>
        <begin position="326"/>
        <end position="345"/>
    </location>
</feature>
<dbReference type="EMBL" id="MODZ01000009">
    <property type="protein sequence ID" value="OIJ35424.1"/>
    <property type="molecule type" value="Genomic_DNA"/>
</dbReference>
<dbReference type="GO" id="GO:0022857">
    <property type="term" value="F:transmembrane transporter activity"/>
    <property type="evidence" value="ECO:0007669"/>
    <property type="project" value="InterPro"/>
</dbReference>